<protein>
    <recommendedName>
        <fullName evidence="3">DUF4268 domain-containing protein</fullName>
    </recommendedName>
</protein>
<name>A0ABS6BT68_9CLOT</name>
<proteinExistence type="predicted"/>
<gene>
    <name evidence="1" type="ORF">KPL37_07015</name>
</gene>
<dbReference type="RefSeq" id="WP_216147117.1">
    <property type="nucleotide sequence ID" value="NZ_JAHLDV010000010.1"/>
</dbReference>
<dbReference type="EMBL" id="JAHLDV010000010">
    <property type="protein sequence ID" value="MBU3159505.1"/>
    <property type="molecule type" value="Genomic_DNA"/>
</dbReference>
<evidence type="ECO:0000313" key="1">
    <source>
        <dbReference type="EMBL" id="MBU3159505.1"/>
    </source>
</evidence>
<reference evidence="1 2" key="1">
    <citation type="submission" date="2021-06" db="EMBL/GenBank/DDBJ databases">
        <title>Clostridia strains as spoilage organisms.</title>
        <authorList>
            <person name="Wambui J."/>
            <person name="Stephan R."/>
            <person name="Stevens M.J.A."/>
        </authorList>
    </citation>
    <scope>NUCLEOTIDE SEQUENCE [LARGE SCALE GENOMIC DNA]</scope>
    <source>
        <strain evidence="1 2">DSM 14204</strain>
    </source>
</reference>
<comment type="caution">
    <text evidence="1">The sequence shown here is derived from an EMBL/GenBank/DDBJ whole genome shotgun (WGS) entry which is preliminary data.</text>
</comment>
<dbReference type="Proteomes" id="UP000776252">
    <property type="component" value="Unassembled WGS sequence"/>
</dbReference>
<sequence length="139" mass="16455">MGFIDTIRNTFKAKTFKYEENLSKVQVTLSTNIIIISKESILQFNELIYSADQFFISIEFEYDDVLILSKETDIDKFLEDFKDRKEIIGDDEYTLKIVIIKNVDNNSISVYDFDEFLLWLGKLNLFQQLEAFAFIFKKN</sequence>
<organism evidence="1 2">
    <name type="scientific">Clostridium frigoris</name>
    <dbReference type="NCBI Taxonomy" id="205327"/>
    <lineage>
        <taxon>Bacteria</taxon>
        <taxon>Bacillati</taxon>
        <taxon>Bacillota</taxon>
        <taxon>Clostridia</taxon>
        <taxon>Eubacteriales</taxon>
        <taxon>Clostridiaceae</taxon>
        <taxon>Clostridium</taxon>
    </lineage>
</organism>
<keyword evidence="2" id="KW-1185">Reference proteome</keyword>
<evidence type="ECO:0008006" key="3">
    <source>
        <dbReference type="Google" id="ProtNLM"/>
    </source>
</evidence>
<accession>A0ABS6BT68</accession>
<evidence type="ECO:0000313" key="2">
    <source>
        <dbReference type="Proteomes" id="UP000776252"/>
    </source>
</evidence>